<reference evidence="7 8" key="1">
    <citation type="submission" date="2024-02" db="EMBL/GenBank/DDBJ databases">
        <title>A chromosome-level genome assembly of Drosophila madeirensis, a fruit fly species endemic to Madeira island.</title>
        <authorList>
            <person name="Tomihara K."/>
            <person name="Llopart A."/>
            <person name="Yamamoto D."/>
        </authorList>
    </citation>
    <scope>NUCLEOTIDE SEQUENCE [LARGE SCALE GENOMIC DNA]</scope>
    <source>
        <strain evidence="7 8">RF1</strain>
    </source>
</reference>
<dbReference type="Pfam" id="PF14713">
    <property type="entry name" value="DUF4464"/>
    <property type="match status" value="1"/>
</dbReference>
<evidence type="ECO:0000256" key="6">
    <source>
        <dbReference type="ARBA" id="ARBA00023242"/>
    </source>
</evidence>
<gene>
    <name evidence="7" type="ORF">DMAD_11378</name>
</gene>
<comment type="function">
    <text evidence="1">May be involved in spermatogenesis.</text>
</comment>
<evidence type="ECO:0000256" key="1">
    <source>
        <dbReference type="ARBA" id="ARBA00003056"/>
    </source>
</evidence>
<dbReference type="GO" id="GO:0005634">
    <property type="term" value="C:nucleus"/>
    <property type="evidence" value="ECO:0007669"/>
    <property type="project" value="UniProtKB-SubCell"/>
</dbReference>
<dbReference type="Proteomes" id="UP001500889">
    <property type="component" value="Chromosome U"/>
</dbReference>
<keyword evidence="7" id="KW-0282">Flagellum</keyword>
<keyword evidence="7" id="KW-0966">Cell projection</keyword>
<dbReference type="InterPro" id="IPR027887">
    <property type="entry name" value="DUF4464"/>
</dbReference>
<organism evidence="7 8">
    <name type="scientific">Drosophila madeirensis</name>
    <name type="common">Fruit fly</name>
    <dbReference type="NCBI Taxonomy" id="30013"/>
    <lineage>
        <taxon>Eukaryota</taxon>
        <taxon>Metazoa</taxon>
        <taxon>Ecdysozoa</taxon>
        <taxon>Arthropoda</taxon>
        <taxon>Hexapoda</taxon>
        <taxon>Insecta</taxon>
        <taxon>Pterygota</taxon>
        <taxon>Neoptera</taxon>
        <taxon>Endopterygota</taxon>
        <taxon>Diptera</taxon>
        <taxon>Brachycera</taxon>
        <taxon>Muscomorpha</taxon>
        <taxon>Ephydroidea</taxon>
        <taxon>Drosophilidae</taxon>
        <taxon>Drosophila</taxon>
        <taxon>Sophophora</taxon>
    </lineage>
</organism>
<evidence type="ECO:0000256" key="2">
    <source>
        <dbReference type="ARBA" id="ARBA00004123"/>
    </source>
</evidence>
<name>A0AAU9FCY8_DROMD</name>
<evidence type="ECO:0000313" key="7">
    <source>
        <dbReference type="EMBL" id="BFF93538.1"/>
    </source>
</evidence>
<protein>
    <recommendedName>
        <fullName evidence="4">Cilia- and flagella-associated protein 299</fullName>
    </recommendedName>
</protein>
<comment type="subcellular location">
    <subcellularLocation>
        <location evidence="3">Cytoplasm</location>
    </subcellularLocation>
    <subcellularLocation>
        <location evidence="2">Nucleus</location>
    </subcellularLocation>
</comment>
<keyword evidence="7" id="KW-0969">Cilium</keyword>
<keyword evidence="8" id="KW-1185">Reference proteome</keyword>
<sequence length="238" mass="27847">MGTQQVDFSVLNFETYNDYINSFTTADDERFLSNRKVIKSIVQLGYRTTKVPYDQDEFDRRVNIAEQAIRPKTTKVGLLGDFMSPTNTDPVLLEFKRREIPNLNKYLSTIVFTSYQAKDGSEISGYIDLECSWRHVGSDIKKIDWKCVFEGRCRVKAMPHHLSYSNPRYNMIKYTDSDNYLVMHDHHYGLLFMHKGDRKIVTVGGQYNLYSKNAKRSMVYSPKLGYVVFYDHIVRKKV</sequence>
<dbReference type="AlphaFoldDB" id="A0AAU9FCY8"/>
<dbReference type="PANTHER" id="PTHR33588:SF1">
    <property type="entry name" value="CILIA- AND FLAGELLA-ASSOCIATED PROTEIN 299"/>
    <property type="match status" value="1"/>
</dbReference>
<accession>A0AAU9FCY8</accession>
<evidence type="ECO:0000256" key="4">
    <source>
        <dbReference type="ARBA" id="ARBA00021436"/>
    </source>
</evidence>
<keyword evidence="5" id="KW-0963">Cytoplasm</keyword>
<evidence type="ECO:0000256" key="3">
    <source>
        <dbReference type="ARBA" id="ARBA00004496"/>
    </source>
</evidence>
<keyword evidence="6" id="KW-0539">Nucleus</keyword>
<dbReference type="PANTHER" id="PTHR33588">
    <property type="entry name" value="CILIA- AND FLAGELLA-ASSOCIATED PROTEIN 299"/>
    <property type="match status" value="1"/>
</dbReference>
<proteinExistence type="predicted"/>
<dbReference type="EMBL" id="AP029264">
    <property type="protein sequence ID" value="BFF93538.1"/>
    <property type="molecule type" value="Genomic_DNA"/>
</dbReference>
<evidence type="ECO:0000313" key="8">
    <source>
        <dbReference type="Proteomes" id="UP001500889"/>
    </source>
</evidence>
<evidence type="ECO:0000256" key="5">
    <source>
        <dbReference type="ARBA" id="ARBA00022490"/>
    </source>
</evidence>
<dbReference type="GO" id="GO:0005737">
    <property type="term" value="C:cytoplasm"/>
    <property type="evidence" value="ECO:0007669"/>
    <property type="project" value="UniProtKB-SubCell"/>
</dbReference>